<sequence>MKKNLFILFAFLLMGATQVLAQKTTNAYSSSDNLLNVGIGLGSPFFGSGYSSSFPVNPTISYEHGVTDEISIGGQLSYASSKFNYAYFGSAYSFKENATYIGARGSYHLNDILDLDSKFDVYGGASLGYVIVSVSDNTGYSGSAASAVGFGAFAGGKYFFSPKAGVYAELGYQSLSFLNVGLAFKF</sequence>
<dbReference type="Pfam" id="PF13505">
    <property type="entry name" value="OMP_b-brl"/>
    <property type="match status" value="1"/>
</dbReference>
<dbReference type="InterPro" id="IPR011250">
    <property type="entry name" value="OMP/PagP_B-barrel"/>
</dbReference>
<comment type="caution">
    <text evidence="4">The sequence shown here is derived from an EMBL/GenBank/DDBJ whole genome shotgun (WGS) entry which is preliminary data.</text>
</comment>
<dbReference type="InterPro" id="IPR027385">
    <property type="entry name" value="Beta-barrel_OMP"/>
</dbReference>
<keyword evidence="1 2" id="KW-0732">Signal</keyword>
<keyword evidence="5" id="KW-1185">Reference proteome</keyword>
<dbReference type="OrthoDB" id="1118003at2"/>
<protein>
    <submittedName>
        <fullName evidence="4">Outer membrane protein with beta-barrel domain</fullName>
    </submittedName>
</protein>
<dbReference type="AlphaFoldDB" id="A0A495JCH6"/>
<gene>
    <name evidence="4" type="ORF">BDD43_6044</name>
</gene>
<dbReference type="Proteomes" id="UP000268007">
    <property type="component" value="Unassembled WGS sequence"/>
</dbReference>
<feature type="chain" id="PRO_5019739652" evidence="2">
    <location>
        <begin position="22"/>
        <end position="186"/>
    </location>
</feature>
<evidence type="ECO:0000256" key="2">
    <source>
        <dbReference type="SAM" id="SignalP"/>
    </source>
</evidence>
<dbReference type="RefSeq" id="WP_121201793.1">
    <property type="nucleotide sequence ID" value="NZ_RBKU01000001.1"/>
</dbReference>
<dbReference type="Gene3D" id="2.40.160.20">
    <property type="match status" value="1"/>
</dbReference>
<organism evidence="4 5">
    <name type="scientific">Mucilaginibacter gracilis</name>
    <dbReference type="NCBI Taxonomy" id="423350"/>
    <lineage>
        <taxon>Bacteria</taxon>
        <taxon>Pseudomonadati</taxon>
        <taxon>Bacteroidota</taxon>
        <taxon>Sphingobacteriia</taxon>
        <taxon>Sphingobacteriales</taxon>
        <taxon>Sphingobacteriaceae</taxon>
        <taxon>Mucilaginibacter</taxon>
    </lineage>
</organism>
<evidence type="ECO:0000313" key="4">
    <source>
        <dbReference type="EMBL" id="RKR85769.1"/>
    </source>
</evidence>
<reference evidence="4 5" key="1">
    <citation type="submission" date="2018-10" db="EMBL/GenBank/DDBJ databases">
        <title>Genomic Encyclopedia of Archaeal and Bacterial Type Strains, Phase II (KMG-II): from individual species to whole genera.</title>
        <authorList>
            <person name="Goeker M."/>
        </authorList>
    </citation>
    <scope>NUCLEOTIDE SEQUENCE [LARGE SCALE GENOMIC DNA]</scope>
    <source>
        <strain evidence="4 5">DSM 18602</strain>
    </source>
</reference>
<dbReference type="SUPFAM" id="SSF56925">
    <property type="entry name" value="OMPA-like"/>
    <property type="match status" value="1"/>
</dbReference>
<feature type="signal peptide" evidence="2">
    <location>
        <begin position="1"/>
        <end position="21"/>
    </location>
</feature>
<dbReference type="EMBL" id="RBKU01000001">
    <property type="protein sequence ID" value="RKR85769.1"/>
    <property type="molecule type" value="Genomic_DNA"/>
</dbReference>
<name>A0A495JCH6_9SPHI</name>
<proteinExistence type="predicted"/>
<feature type="domain" description="Outer membrane protein beta-barrel" evidence="3">
    <location>
        <begin position="9"/>
        <end position="175"/>
    </location>
</feature>
<evidence type="ECO:0000256" key="1">
    <source>
        <dbReference type="ARBA" id="ARBA00022729"/>
    </source>
</evidence>
<evidence type="ECO:0000313" key="5">
    <source>
        <dbReference type="Proteomes" id="UP000268007"/>
    </source>
</evidence>
<accession>A0A495JCH6</accession>
<evidence type="ECO:0000259" key="3">
    <source>
        <dbReference type="Pfam" id="PF13505"/>
    </source>
</evidence>